<dbReference type="Proteomes" id="UP000612808">
    <property type="component" value="Unassembled WGS sequence"/>
</dbReference>
<organism evidence="2 3">
    <name type="scientific">Actinocatenispora rupis</name>
    <dbReference type="NCBI Taxonomy" id="519421"/>
    <lineage>
        <taxon>Bacteria</taxon>
        <taxon>Bacillati</taxon>
        <taxon>Actinomycetota</taxon>
        <taxon>Actinomycetes</taxon>
        <taxon>Micromonosporales</taxon>
        <taxon>Micromonosporaceae</taxon>
        <taxon>Actinocatenispora</taxon>
    </lineage>
</organism>
<proteinExistence type="predicted"/>
<sequence>MAHRGHVTQAVGWAKRKASDAHTKARRMTSAAMRSRLPSHPAGTAGSSTCRSTGIERTHYRQYDAAQPI</sequence>
<dbReference type="EMBL" id="BOMB01000003">
    <property type="protein sequence ID" value="GID09735.1"/>
    <property type="molecule type" value="Genomic_DNA"/>
</dbReference>
<evidence type="ECO:0000313" key="3">
    <source>
        <dbReference type="Proteomes" id="UP000612808"/>
    </source>
</evidence>
<evidence type="ECO:0000313" key="2">
    <source>
        <dbReference type="EMBL" id="GID09735.1"/>
    </source>
</evidence>
<gene>
    <name evidence="2" type="ORF">Aru02nite_06240</name>
</gene>
<accession>A0A8J3IW71</accession>
<reference evidence="2" key="1">
    <citation type="submission" date="2021-01" db="EMBL/GenBank/DDBJ databases">
        <title>Whole genome shotgun sequence of Actinocatenispora rupis NBRC 107355.</title>
        <authorList>
            <person name="Komaki H."/>
            <person name="Tamura T."/>
        </authorList>
    </citation>
    <scope>NUCLEOTIDE SEQUENCE</scope>
    <source>
        <strain evidence="2">NBRC 107355</strain>
    </source>
</reference>
<feature type="region of interest" description="Disordered" evidence="1">
    <location>
        <begin position="1"/>
        <end position="69"/>
    </location>
</feature>
<evidence type="ECO:0000256" key="1">
    <source>
        <dbReference type="SAM" id="MobiDB-lite"/>
    </source>
</evidence>
<comment type="caution">
    <text evidence="2">The sequence shown here is derived from an EMBL/GenBank/DDBJ whole genome shotgun (WGS) entry which is preliminary data.</text>
</comment>
<keyword evidence="3" id="KW-1185">Reference proteome</keyword>
<name>A0A8J3IW71_9ACTN</name>
<protein>
    <submittedName>
        <fullName evidence="2">Uncharacterized protein</fullName>
    </submittedName>
</protein>
<dbReference type="AlphaFoldDB" id="A0A8J3IW71"/>